<evidence type="ECO:0000313" key="1">
    <source>
        <dbReference type="EMBL" id="KAJ4436825.1"/>
    </source>
</evidence>
<gene>
    <name evidence="1" type="ORF">ANN_16957</name>
</gene>
<evidence type="ECO:0008006" key="3">
    <source>
        <dbReference type="Google" id="ProtNLM"/>
    </source>
</evidence>
<proteinExistence type="predicted"/>
<organism evidence="1 2">
    <name type="scientific">Periplaneta americana</name>
    <name type="common">American cockroach</name>
    <name type="synonym">Blatta americana</name>
    <dbReference type="NCBI Taxonomy" id="6978"/>
    <lineage>
        <taxon>Eukaryota</taxon>
        <taxon>Metazoa</taxon>
        <taxon>Ecdysozoa</taxon>
        <taxon>Arthropoda</taxon>
        <taxon>Hexapoda</taxon>
        <taxon>Insecta</taxon>
        <taxon>Pterygota</taxon>
        <taxon>Neoptera</taxon>
        <taxon>Polyneoptera</taxon>
        <taxon>Dictyoptera</taxon>
        <taxon>Blattodea</taxon>
        <taxon>Blattoidea</taxon>
        <taxon>Blattidae</taxon>
        <taxon>Blattinae</taxon>
        <taxon>Periplaneta</taxon>
    </lineage>
</organism>
<accession>A0ABQ8SRJ6</accession>
<dbReference type="EMBL" id="JAJSOF020000021">
    <property type="protein sequence ID" value="KAJ4436825.1"/>
    <property type="molecule type" value="Genomic_DNA"/>
</dbReference>
<protein>
    <recommendedName>
        <fullName evidence="3">RNase H type-1 domain-containing protein</fullName>
    </recommendedName>
</protein>
<evidence type="ECO:0000313" key="2">
    <source>
        <dbReference type="Proteomes" id="UP001148838"/>
    </source>
</evidence>
<keyword evidence="2" id="KW-1185">Reference proteome</keyword>
<sequence>MKVRICKTVTFVLYGCETWTLTLREEKRLRMFENKVHRKIFGAKRNEVTGEWRKLHSAELHGFYSSPNIIRNIKAKRLRWAMVCSTYVGLQGNEQVDMAAKEATHLPIQDMDIDTWNNDIATHLKTKLKHLWYSNWLQTSTSKVRKIRTASSLFYPTKHLSRRNQFLINRLRTGQTKLTHGYLLKKPLPVYSIKLNIYHEGIKFSSTDYVLDILSPHMIKVTAIYCEEFEEFQTNLWQQVRALCRMKDHLTYQLTEVISTWYEVTGRRTTTTACEKESVRSVK</sequence>
<reference evidence="1 2" key="1">
    <citation type="journal article" date="2022" name="Allergy">
        <title>Genome assembly and annotation of Periplaneta americana reveal a comprehensive cockroach allergen profile.</title>
        <authorList>
            <person name="Wang L."/>
            <person name="Xiong Q."/>
            <person name="Saelim N."/>
            <person name="Wang L."/>
            <person name="Nong W."/>
            <person name="Wan A.T."/>
            <person name="Shi M."/>
            <person name="Liu X."/>
            <person name="Cao Q."/>
            <person name="Hui J.H.L."/>
            <person name="Sookrung N."/>
            <person name="Leung T.F."/>
            <person name="Tungtrongchitr A."/>
            <person name="Tsui S.K.W."/>
        </authorList>
    </citation>
    <scope>NUCLEOTIDE SEQUENCE [LARGE SCALE GENOMIC DNA]</scope>
    <source>
        <strain evidence="1">PWHHKU_190912</strain>
    </source>
</reference>
<name>A0ABQ8SRJ6_PERAM</name>
<comment type="caution">
    <text evidence="1">The sequence shown here is derived from an EMBL/GenBank/DDBJ whole genome shotgun (WGS) entry which is preliminary data.</text>
</comment>
<dbReference type="Proteomes" id="UP001148838">
    <property type="component" value="Unassembled WGS sequence"/>
</dbReference>